<dbReference type="NCBIfam" id="TIGR02352">
    <property type="entry name" value="thiamin_ThiO"/>
    <property type="match status" value="1"/>
</dbReference>
<evidence type="ECO:0000256" key="3">
    <source>
        <dbReference type="ARBA" id="ARBA00023002"/>
    </source>
</evidence>
<dbReference type="OrthoDB" id="9794226at2"/>
<dbReference type="AlphaFoldDB" id="C4FIY0"/>
<name>C4FIY0_9AQUI</name>
<evidence type="ECO:0000256" key="2">
    <source>
        <dbReference type="ARBA" id="ARBA00022977"/>
    </source>
</evidence>
<dbReference type="GO" id="GO:0043799">
    <property type="term" value="F:glycine oxidase activity"/>
    <property type="evidence" value="ECO:0007669"/>
    <property type="project" value="UniProtKB-EC"/>
</dbReference>
<dbReference type="RefSeq" id="WP_007546146.1">
    <property type="nucleotide sequence ID" value="NZ_ABZS01000036.1"/>
</dbReference>
<proteinExistence type="predicted"/>
<dbReference type="Gene3D" id="3.50.50.60">
    <property type="entry name" value="FAD/NAD(P)-binding domain"/>
    <property type="match status" value="1"/>
</dbReference>
<dbReference type="SUPFAM" id="SSF54373">
    <property type="entry name" value="FAD-linked reductases, C-terminal domain"/>
    <property type="match status" value="1"/>
</dbReference>
<dbReference type="GO" id="GO:0009229">
    <property type="term" value="P:thiamine diphosphate biosynthetic process"/>
    <property type="evidence" value="ECO:0007669"/>
    <property type="project" value="UniProtKB-UniPathway"/>
</dbReference>
<dbReference type="InterPro" id="IPR012727">
    <property type="entry name" value="Gly_oxidase_ThiO"/>
</dbReference>
<dbReference type="UniPathway" id="UPA00060"/>
<dbReference type="Proteomes" id="UP000005540">
    <property type="component" value="Unassembled WGS sequence"/>
</dbReference>
<dbReference type="SUPFAM" id="SSF51905">
    <property type="entry name" value="FAD/NAD(P)-binding domain"/>
    <property type="match status" value="1"/>
</dbReference>
<comment type="caution">
    <text evidence="5">The sequence shown here is derived from an EMBL/GenBank/DDBJ whole genome shotgun (WGS) entry which is preliminary data.</text>
</comment>
<keyword evidence="2" id="KW-0784">Thiamine biosynthesis</keyword>
<feature type="domain" description="FAD dependent oxidoreductase" evidence="4">
    <location>
        <begin position="4"/>
        <end position="342"/>
    </location>
</feature>
<dbReference type="InterPro" id="IPR036188">
    <property type="entry name" value="FAD/NAD-bd_sf"/>
</dbReference>
<keyword evidence="6" id="KW-1185">Reference proteome</keyword>
<sequence length="365" mass="41026">MKGIIVGGGIIGLSIARELNKLGYEITILEKNLLGRGASWAAGGMLAPQAEGLTGDFLNFSVESREMYKEFVQQIEKETGYEVSYYECGIVCPAFSEKEMENLFKRVDYYNKLGLESKILTRQEILDMGIKISNFVIGGAFFPHDKQVDNRKLVVSLVKYAKNSNITVKELTEVKFIEVNNGIFQRVVTNNGTFEADFCVLAAGAWSGELEPIKVFPIKGQMLSFKTKIKNEISKILYSSRAYIIPRKDSNLVVVGATQENVFFKEGNTVSGIFLLLKGLLETLPSTKDYEITETWYGFRPATPDGLPILGKSEIKNLYYATGHYRNGILLAPITAKLITQLIHKGEESPYLKMFDFSRFYIKEE</sequence>
<gene>
    <name evidence="5" type="primary">thiO</name>
    <name evidence="5" type="ORF">SULYE_0520</name>
</gene>
<organism evidence="5 6">
    <name type="scientific">Sulfurihydrogenibium yellowstonense SS-5</name>
    <dbReference type="NCBI Taxonomy" id="432331"/>
    <lineage>
        <taxon>Bacteria</taxon>
        <taxon>Pseudomonadati</taxon>
        <taxon>Aquificota</taxon>
        <taxon>Aquificia</taxon>
        <taxon>Aquificales</taxon>
        <taxon>Hydrogenothermaceae</taxon>
        <taxon>Sulfurihydrogenibium</taxon>
    </lineage>
</organism>
<dbReference type="PANTHER" id="PTHR13847:SF289">
    <property type="entry name" value="GLYCINE OXIDASE"/>
    <property type="match status" value="1"/>
</dbReference>
<evidence type="ECO:0000313" key="6">
    <source>
        <dbReference type="Proteomes" id="UP000005540"/>
    </source>
</evidence>
<accession>C4FIY0</accession>
<dbReference type="GO" id="GO:0009228">
    <property type="term" value="P:thiamine biosynthetic process"/>
    <property type="evidence" value="ECO:0007669"/>
    <property type="project" value="UniProtKB-KW"/>
</dbReference>
<evidence type="ECO:0000313" key="5">
    <source>
        <dbReference type="EMBL" id="EEP60968.1"/>
    </source>
</evidence>
<protein>
    <submittedName>
        <fullName evidence="5">Glycine oxidase ThiO</fullName>
        <ecNumber evidence="5">1.4.3.19</ecNumber>
    </submittedName>
</protein>
<dbReference type="GO" id="GO:0005737">
    <property type="term" value="C:cytoplasm"/>
    <property type="evidence" value="ECO:0007669"/>
    <property type="project" value="TreeGrafter"/>
</dbReference>
<dbReference type="EC" id="1.4.3.19" evidence="5"/>
<evidence type="ECO:0000259" key="4">
    <source>
        <dbReference type="Pfam" id="PF01266"/>
    </source>
</evidence>
<dbReference type="EMBL" id="ABZS01000036">
    <property type="protein sequence ID" value="EEP60968.1"/>
    <property type="molecule type" value="Genomic_DNA"/>
</dbReference>
<comment type="pathway">
    <text evidence="1">Cofactor biosynthesis; thiamine diphosphate biosynthesis.</text>
</comment>
<evidence type="ECO:0000256" key="1">
    <source>
        <dbReference type="ARBA" id="ARBA00004948"/>
    </source>
</evidence>
<dbReference type="PANTHER" id="PTHR13847">
    <property type="entry name" value="SARCOSINE DEHYDROGENASE-RELATED"/>
    <property type="match status" value="1"/>
</dbReference>
<dbReference type="GO" id="GO:0050660">
    <property type="term" value="F:flavin adenine dinucleotide binding"/>
    <property type="evidence" value="ECO:0007669"/>
    <property type="project" value="InterPro"/>
</dbReference>
<dbReference type="InterPro" id="IPR006076">
    <property type="entry name" value="FAD-dep_OxRdtase"/>
</dbReference>
<dbReference type="Gene3D" id="3.30.9.10">
    <property type="entry name" value="D-Amino Acid Oxidase, subunit A, domain 2"/>
    <property type="match status" value="1"/>
</dbReference>
<reference evidence="5 6" key="1">
    <citation type="submission" date="2009-04" db="EMBL/GenBank/DDBJ databases">
        <authorList>
            <person name="Reysenbach A.-L."/>
            <person name="Heidelberg J.F."/>
            <person name="Nelson W.C."/>
        </authorList>
    </citation>
    <scope>NUCLEOTIDE SEQUENCE [LARGE SCALE GENOMIC DNA]</scope>
    <source>
        <strain evidence="5 6">SS-5</strain>
    </source>
</reference>
<dbReference type="Pfam" id="PF01266">
    <property type="entry name" value="DAO"/>
    <property type="match status" value="1"/>
</dbReference>
<keyword evidence="3 5" id="KW-0560">Oxidoreductase</keyword>